<name>A0A917ZZU9_9ACTN</name>
<dbReference type="AlphaFoldDB" id="A0A917ZZU9"/>
<dbReference type="EMBL" id="BMNK01000001">
    <property type="protein sequence ID" value="GGP02349.1"/>
    <property type="molecule type" value="Genomic_DNA"/>
</dbReference>
<reference evidence="2" key="2">
    <citation type="submission" date="2020-09" db="EMBL/GenBank/DDBJ databases">
        <authorList>
            <person name="Sun Q."/>
            <person name="Zhou Y."/>
        </authorList>
    </citation>
    <scope>NUCLEOTIDE SEQUENCE</scope>
    <source>
        <strain evidence="2">CGMCC 4.7430</strain>
    </source>
</reference>
<accession>A0A917ZZU9</accession>
<protein>
    <submittedName>
        <fullName evidence="2">Uncharacterized protein</fullName>
    </submittedName>
</protein>
<organism evidence="2 3">
    <name type="scientific">Nonomuraea glycinis</name>
    <dbReference type="NCBI Taxonomy" id="2047744"/>
    <lineage>
        <taxon>Bacteria</taxon>
        <taxon>Bacillati</taxon>
        <taxon>Actinomycetota</taxon>
        <taxon>Actinomycetes</taxon>
        <taxon>Streptosporangiales</taxon>
        <taxon>Streptosporangiaceae</taxon>
        <taxon>Nonomuraea</taxon>
    </lineage>
</organism>
<evidence type="ECO:0000313" key="2">
    <source>
        <dbReference type="EMBL" id="GGP02349.1"/>
    </source>
</evidence>
<sequence length="100" mass="11369">MTPPLSLSLCSTSTAEEFRYEHIRSTSPQVRRRQHLKPVRVNPTTSAVLHGPWPAVSSNSPLVGPAPYEDCDTDEHVRTYVSRLWSEDWDSPEDSLYDDL</sequence>
<gene>
    <name evidence="2" type="ORF">GCM10012278_09230</name>
</gene>
<dbReference type="Proteomes" id="UP000660745">
    <property type="component" value="Unassembled WGS sequence"/>
</dbReference>
<evidence type="ECO:0000313" key="3">
    <source>
        <dbReference type="Proteomes" id="UP000660745"/>
    </source>
</evidence>
<evidence type="ECO:0000256" key="1">
    <source>
        <dbReference type="SAM" id="MobiDB-lite"/>
    </source>
</evidence>
<proteinExistence type="predicted"/>
<keyword evidence="3" id="KW-1185">Reference proteome</keyword>
<comment type="caution">
    <text evidence="2">The sequence shown here is derived from an EMBL/GenBank/DDBJ whole genome shotgun (WGS) entry which is preliminary data.</text>
</comment>
<feature type="region of interest" description="Disordered" evidence="1">
    <location>
        <begin position="50"/>
        <end position="69"/>
    </location>
</feature>
<reference evidence="2" key="1">
    <citation type="journal article" date="2014" name="Int. J. Syst. Evol. Microbiol.">
        <title>Complete genome sequence of Corynebacterium casei LMG S-19264T (=DSM 44701T), isolated from a smear-ripened cheese.</title>
        <authorList>
            <consortium name="US DOE Joint Genome Institute (JGI-PGF)"/>
            <person name="Walter F."/>
            <person name="Albersmeier A."/>
            <person name="Kalinowski J."/>
            <person name="Ruckert C."/>
        </authorList>
    </citation>
    <scope>NUCLEOTIDE SEQUENCE</scope>
    <source>
        <strain evidence="2">CGMCC 4.7430</strain>
    </source>
</reference>